<comment type="caution">
    <text evidence="2">The sequence shown here is derived from an EMBL/GenBank/DDBJ whole genome shotgun (WGS) entry which is preliminary data.</text>
</comment>
<reference evidence="3" key="1">
    <citation type="submission" date="2023-07" db="EMBL/GenBank/DDBJ databases">
        <title>Conexibacter stalactiti sp. nov., isolated from stalactites in a lava cave and emended description of the genus Conexibacter.</title>
        <authorList>
            <person name="Lee S.D."/>
        </authorList>
    </citation>
    <scope>NUCLEOTIDE SEQUENCE [LARGE SCALE GENOMIC DNA]</scope>
    <source>
        <strain evidence="3">KCTC 39840</strain>
    </source>
</reference>
<organism evidence="2 3">
    <name type="scientific">Conexibacter stalactiti</name>
    <dbReference type="NCBI Taxonomy" id="1940611"/>
    <lineage>
        <taxon>Bacteria</taxon>
        <taxon>Bacillati</taxon>
        <taxon>Actinomycetota</taxon>
        <taxon>Thermoleophilia</taxon>
        <taxon>Solirubrobacterales</taxon>
        <taxon>Conexibacteraceae</taxon>
        <taxon>Conexibacter</taxon>
    </lineage>
</organism>
<feature type="chain" id="PRO_5046000707" evidence="1">
    <location>
        <begin position="28"/>
        <end position="238"/>
    </location>
</feature>
<keyword evidence="1" id="KW-0732">Signal</keyword>
<keyword evidence="3" id="KW-1185">Reference proteome</keyword>
<evidence type="ECO:0000313" key="3">
    <source>
        <dbReference type="Proteomes" id="UP001284601"/>
    </source>
</evidence>
<evidence type="ECO:0000256" key="1">
    <source>
        <dbReference type="SAM" id="SignalP"/>
    </source>
</evidence>
<feature type="signal peptide" evidence="1">
    <location>
        <begin position="1"/>
        <end position="27"/>
    </location>
</feature>
<sequence length="238" mass="25396">MSRHKRAVAAVALGLAGLTALPTAAQAARRALVGTFQIAPGRFAPAKGAQKAKISGSYFRMTYPGGDPLKKGPYFENSDSAAKDKTYTLFTAGIDKGIRTGSYQPQPTPAFSANGFALANRIVRPLLFAGIKFSLSTANVDQQGGVRVTTPPTIWADGRKLTGDLRSFTASWNKIYFNQGSPKPNGARPGKTTPIAGSYDARTGRYEITWSSQIVGGPFNDFTGRWHFEGVFKAGGAR</sequence>
<dbReference type="RefSeq" id="WP_318600016.1">
    <property type="nucleotide sequence ID" value="NZ_JAWSTH010000092.1"/>
</dbReference>
<reference evidence="2 3" key="2">
    <citation type="submission" date="2023-10" db="EMBL/GenBank/DDBJ databases">
        <authorList>
            <person name="Han X.F."/>
        </authorList>
    </citation>
    <scope>NUCLEOTIDE SEQUENCE [LARGE SCALE GENOMIC DNA]</scope>
    <source>
        <strain evidence="2 3">KCTC 39840</strain>
    </source>
</reference>
<evidence type="ECO:0000313" key="2">
    <source>
        <dbReference type="EMBL" id="MDW5597550.1"/>
    </source>
</evidence>
<accession>A0ABU4HW48</accession>
<gene>
    <name evidence="2" type="ORF">R7226_24585</name>
</gene>
<dbReference type="EMBL" id="JAWSTH010000092">
    <property type="protein sequence ID" value="MDW5597550.1"/>
    <property type="molecule type" value="Genomic_DNA"/>
</dbReference>
<name>A0ABU4HW48_9ACTN</name>
<protein>
    <submittedName>
        <fullName evidence="2">Uncharacterized protein</fullName>
    </submittedName>
</protein>
<proteinExistence type="predicted"/>
<dbReference type="Proteomes" id="UP001284601">
    <property type="component" value="Unassembled WGS sequence"/>
</dbReference>